<dbReference type="Proteomes" id="UP000236268">
    <property type="component" value="Unassembled WGS sequence"/>
</dbReference>
<evidence type="ECO:0000313" key="3">
    <source>
        <dbReference type="Proteomes" id="UP000236268"/>
    </source>
</evidence>
<feature type="domain" description="PseI/NeuA/B-like" evidence="1">
    <location>
        <begin position="21"/>
        <end position="223"/>
    </location>
</feature>
<keyword evidence="2" id="KW-0614">Plasmid</keyword>
<dbReference type="Pfam" id="PF03102">
    <property type="entry name" value="NeuB"/>
    <property type="match status" value="1"/>
</dbReference>
<organism evidence="2 3">
    <name type="scientific">Azospirillum argentinense</name>
    <dbReference type="NCBI Taxonomy" id="2970906"/>
    <lineage>
        <taxon>Bacteria</taxon>
        <taxon>Pseudomonadati</taxon>
        <taxon>Pseudomonadota</taxon>
        <taxon>Alphaproteobacteria</taxon>
        <taxon>Rhodospirillales</taxon>
        <taxon>Azospirillaceae</taxon>
        <taxon>Azospirillum</taxon>
    </lineage>
</organism>
<comment type="caution">
    <text evidence="2">The sequence shown here is derived from an EMBL/GenBank/DDBJ whole genome shotgun (WGS) entry which is preliminary data.</text>
</comment>
<protein>
    <recommendedName>
        <fullName evidence="1">PseI/NeuA/B-like domain-containing protein</fullName>
    </recommendedName>
</protein>
<dbReference type="PANTHER" id="PTHR42966">
    <property type="entry name" value="N-ACETYLNEURAMINATE SYNTHASE"/>
    <property type="match status" value="1"/>
</dbReference>
<dbReference type="InterPro" id="IPR013785">
    <property type="entry name" value="Aldolase_TIM"/>
</dbReference>
<dbReference type="GO" id="GO:0016051">
    <property type="term" value="P:carbohydrate biosynthetic process"/>
    <property type="evidence" value="ECO:0007669"/>
    <property type="project" value="InterPro"/>
</dbReference>
<dbReference type="SUPFAM" id="SSF51569">
    <property type="entry name" value="Aldolase"/>
    <property type="match status" value="1"/>
</dbReference>
<dbReference type="PANTHER" id="PTHR42966:SF1">
    <property type="entry name" value="SIALIC ACID SYNTHASE"/>
    <property type="match status" value="1"/>
</dbReference>
<geneLocation type="plasmid" evidence="2">
    <name>p38unnamed</name>
</geneLocation>
<proteinExistence type="predicted"/>
<dbReference type="Gene3D" id="3.20.20.70">
    <property type="entry name" value="Aldolase class I"/>
    <property type="match status" value="1"/>
</dbReference>
<reference evidence="2 3" key="1">
    <citation type="submission" date="2018-01" db="EMBL/GenBank/DDBJ databases">
        <title>Whole genome sequence of Azospirillum brasilense REC3 isolated from strawberry roots.</title>
        <authorList>
            <person name="Fontana C.A."/>
            <person name="Salazar S.M."/>
            <person name="Bassi D."/>
            <person name="Puglisi E."/>
            <person name="Lovaisa N.C."/>
            <person name="Toffoli L.M."/>
            <person name="Pedraza R."/>
            <person name="Cocconcelli P.S."/>
        </authorList>
    </citation>
    <scope>NUCLEOTIDE SEQUENCE [LARGE SCALE GENOMIC DNA]</scope>
    <source>
        <strain evidence="2 3">REC3</strain>
        <plasmid evidence="2">p38unnamed</plasmid>
    </source>
</reference>
<dbReference type="InterPro" id="IPR013132">
    <property type="entry name" value="PseI/NeuA/B-like_N"/>
</dbReference>
<evidence type="ECO:0000313" key="2">
    <source>
        <dbReference type="EMBL" id="PNQ95179.1"/>
    </source>
</evidence>
<dbReference type="InterPro" id="IPR051690">
    <property type="entry name" value="PseI-like"/>
</dbReference>
<accession>A0A2K1FRT6</accession>
<dbReference type="GO" id="GO:0047444">
    <property type="term" value="F:N-acylneuraminate-9-phosphate synthase activity"/>
    <property type="evidence" value="ECO:0007669"/>
    <property type="project" value="TreeGrafter"/>
</dbReference>
<evidence type="ECO:0000259" key="1">
    <source>
        <dbReference type="Pfam" id="PF03102"/>
    </source>
</evidence>
<dbReference type="RefSeq" id="WP_103041591.1">
    <property type="nucleotide sequence ID" value="NZ_POWG01000058.1"/>
</dbReference>
<dbReference type="EMBL" id="POWG01000058">
    <property type="protein sequence ID" value="PNQ95179.1"/>
    <property type="molecule type" value="Genomic_DNA"/>
</dbReference>
<sequence>MEIIAEIGQNHNGDMDLALRLIDEAKSAGADVAKFQVYDARALFPKEGNPWFDYNCRTELSRRDVETLARRCEEVSIEFMASVFDVERVAWLEEVGVRRYKIASRSVRDTALVEAVAATGKRLIVSLGMWGEADFPAFHVPGGVDFLHCIAQYPAPLESLRLERIDFSRYAGFSDHSIGTVAAKVACARGARILEKHFTVDRSLYGPDHMGSMTPDELAELVRFRDMARVCL</sequence>
<dbReference type="AlphaFoldDB" id="A0A2K1FRT6"/>
<gene>
    <name evidence="2" type="ORF">C1S70_30290</name>
</gene>
<name>A0A2K1FRT6_9PROT</name>